<protein>
    <submittedName>
        <fullName evidence="1">Uncharacterized protein</fullName>
    </submittedName>
</protein>
<accession>C6SC64</accession>
<reference evidence="1" key="1">
    <citation type="journal article" date="2008" name="Proc. Natl. Acad. Sci. U.S.A.">
        <title>Whole-genome comparison of disease and carriage strains provides insights into virulence evolution in Neisseria meningitidis.</title>
        <authorList>
            <person name="Schoen C."/>
            <person name="Blom J."/>
            <person name="Claus H."/>
            <person name="Schramm-Glueck A."/>
            <person name="Brandt P."/>
            <person name="Mueller T."/>
            <person name="Goesmann A."/>
            <person name="Joseph B."/>
            <person name="Konietzny S."/>
            <person name="Kurzai O."/>
            <person name="Schmitt C."/>
            <person name="Friedrich T."/>
            <person name="Linke B."/>
            <person name="Vogel U."/>
            <person name="Frosch M."/>
        </authorList>
    </citation>
    <scope>NUCLEOTIDE SEQUENCE</scope>
    <source>
        <strain evidence="1">Alpha153</strain>
    </source>
</reference>
<dbReference type="AlphaFoldDB" id="C6SC64"/>
<evidence type="ECO:0000313" key="1">
    <source>
        <dbReference type="EMBL" id="CBA05681.1"/>
    </source>
</evidence>
<dbReference type="EMBL" id="AM889137">
    <property type="protein sequence ID" value="CBA05681.1"/>
    <property type="molecule type" value="Genomic_DNA"/>
</dbReference>
<gene>
    <name evidence="1" type="ORF">NME_0880</name>
</gene>
<organism evidence="1">
    <name type="scientific">Neisseria meningitidis alpha153</name>
    <dbReference type="NCBI Taxonomy" id="663926"/>
    <lineage>
        <taxon>Bacteria</taxon>
        <taxon>Pseudomonadati</taxon>
        <taxon>Pseudomonadota</taxon>
        <taxon>Betaproteobacteria</taxon>
        <taxon>Neisseriales</taxon>
        <taxon>Neisseriaceae</taxon>
        <taxon>Neisseria</taxon>
    </lineage>
</organism>
<sequence>MPSEAAFRRHLSAEYGRFRYNVGNFNPLEQKDDK</sequence>
<name>C6SC64_NEIME</name>
<proteinExistence type="predicted"/>